<evidence type="ECO:0000313" key="3">
    <source>
        <dbReference type="Proteomes" id="UP000286806"/>
    </source>
</evidence>
<dbReference type="AlphaFoldDB" id="A0A401JB44"/>
<sequence length="540" mass="59253">MPNARCLCPYLFIIAMCLTLSPAWGTSAQPLVPTQPDLPPLGRSRFDLLIGNAPVPFPYARLAQKIQSQMQADPGGLPALKTTLIPLGRSLQKNAGAPDFFRFPRVVAAADGLNKAGVDPLQDRLFLGFHEKGEVVEVISYNDDAARFEFQIVRDYAPGKIPQVFYARRSLCLACHQNAAPIFARPLWDETSANPAIARRLRDARKDFYGIKLSGTDIAYFIDAATERANLFSVWQTLWQQGCGAGETGDRCRMEAFSAALDYARNGRLPAASALPTLARNWKIRWPHGLPIPNPDLPNRDPLAALPDAANDPLLPRLPLEIWHAPDKTAFIVGLAGMLDAAVVKQSAVKRLGQRDLSAALERLRARGELAAGPFNPSLLHAVLAEFDMPHKPSLTRLPPARIEAGVRFTGAHALFRTQCGLCHDSTANFPPNFLHGDDAAVSARLDHCAERIFYRLSLWHVTAARRSKSPMPPPSILATRGIDVATWARSPALATLLEDVRLRIRAQGGQPETLLARPFGQLRACLPPTLSQPQRMPHE</sequence>
<keyword evidence="3" id="KW-1185">Reference proteome</keyword>
<proteinExistence type="predicted"/>
<dbReference type="Proteomes" id="UP000286806">
    <property type="component" value="Unassembled WGS sequence"/>
</dbReference>
<feature type="chain" id="PRO_5019437296" description="Cytochrome c domain-containing protein" evidence="1">
    <location>
        <begin position="29"/>
        <end position="540"/>
    </location>
</feature>
<dbReference type="EMBL" id="BGOW01000003">
    <property type="protein sequence ID" value="GBL44766.1"/>
    <property type="molecule type" value="Genomic_DNA"/>
</dbReference>
<evidence type="ECO:0000256" key="1">
    <source>
        <dbReference type="SAM" id="SignalP"/>
    </source>
</evidence>
<evidence type="ECO:0008006" key="4">
    <source>
        <dbReference type="Google" id="ProtNLM"/>
    </source>
</evidence>
<comment type="caution">
    <text evidence="2">The sequence shown here is derived from an EMBL/GenBank/DDBJ whole genome shotgun (WGS) entry which is preliminary data.</text>
</comment>
<name>A0A401JB44_9PROT</name>
<evidence type="ECO:0000313" key="2">
    <source>
        <dbReference type="EMBL" id="GBL44766.1"/>
    </source>
</evidence>
<protein>
    <recommendedName>
        <fullName evidence="4">Cytochrome c domain-containing protein</fullName>
    </recommendedName>
</protein>
<organism evidence="2 3">
    <name type="scientific">Sulfuriferula multivorans</name>
    <dbReference type="NCBI Taxonomy" id="1559896"/>
    <lineage>
        <taxon>Bacteria</taxon>
        <taxon>Pseudomonadati</taxon>
        <taxon>Pseudomonadota</taxon>
        <taxon>Betaproteobacteria</taxon>
        <taxon>Nitrosomonadales</taxon>
        <taxon>Sulfuricellaceae</taxon>
        <taxon>Sulfuriferula</taxon>
    </lineage>
</organism>
<accession>A0A401JB44</accession>
<gene>
    <name evidence="2" type="ORF">SFMTTN_0567</name>
</gene>
<feature type="signal peptide" evidence="1">
    <location>
        <begin position="1"/>
        <end position="28"/>
    </location>
</feature>
<reference evidence="2 3" key="1">
    <citation type="journal article" date="2019" name="Front. Microbiol.">
        <title>Genomes of Neutrophilic Sulfur-Oxidizing Chemolithoautotrophs Representing 9 Proteobacterial Species From 8 Genera.</title>
        <authorList>
            <person name="Watanabe T."/>
            <person name="Kojima H."/>
            <person name="Umezawa K."/>
            <person name="Hori C."/>
            <person name="Takasuka T.E."/>
            <person name="Kato Y."/>
            <person name="Fukui M."/>
        </authorList>
    </citation>
    <scope>NUCLEOTIDE SEQUENCE [LARGE SCALE GENOMIC DNA]</scope>
    <source>
        <strain evidence="2 3">TTN</strain>
    </source>
</reference>
<keyword evidence="1" id="KW-0732">Signal</keyword>